<keyword evidence="2" id="KW-1185">Reference proteome</keyword>
<dbReference type="EMBL" id="UYJE01004757">
    <property type="protein sequence ID" value="VDI31049.1"/>
    <property type="molecule type" value="Genomic_DNA"/>
</dbReference>
<name>A0A8B6E9A7_MYTGA</name>
<dbReference type="GO" id="GO:0008270">
    <property type="term" value="F:zinc ion binding"/>
    <property type="evidence" value="ECO:0007669"/>
    <property type="project" value="InterPro"/>
</dbReference>
<gene>
    <name evidence="1" type="ORF">MGAL_10B088638</name>
</gene>
<accession>A0A8B6E9A7</accession>
<proteinExistence type="predicted"/>
<dbReference type="AlphaFoldDB" id="A0A8B6E9A7"/>
<dbReference type="InterPro" id="IPR036875">
    <property type="entry name" value="Znf_CCHC_sf"/>
</dbReference>
<evidence type="ECO:0008006" key="3">
    <source>
        <dbReference type="Google" id="ProtNLM"/>
    </source>
</evidence>
<dbReference type="GO" id="GO:0003676">
    <property type="term" value="F:nucleic acid binding"/>
    <property type="evidence" value="ECO:0007669"/>
    <property type="project" value="InterPro"/>
</dbReference>
<sequence>MLRIYMDNEEDRLSLLIQGLNLRGKQIPLHQNPRHPSNLQLNTIRIKVKNVPYSGDDEHIHRALTLAGCNIQDLSIERLRVDGHIMQLCTNDWVCKSCNESGHKMMECTKGFSENDNVQENEVNDEHTQSKVPTTQVPIHSDVSDITVKMKNTSKSEKDEQ</sequence>
<organism evidence="1 2">
    <name type="scientific">Mytilus galloprovincialis</name>
    <name type="common">Mediterranean mussel</name>
    <dbReference type="NCBI Taxonomy" id="29158"/>
    <lineage>
        <taxon>Eukaryota</taxon>
        <taxon>Metazoa</taxon>
        <taxon>Spiralia</taxon>
        <taxon>Lophotrochozoa</taxon>
        <taxon>Mollusca</taxon>
        <taxon>Bivalvia</taxon>
        <taxon>Autobranchia</taxon>
        <taxon>Pteriomorphia</taxon>
        <taxon>Mytilida</taxon>
        <taxon>Mytiloidea</taxon>
        <taxon>Mytilidae</taxon>
        <taxon>Mytilinae</taxon>
        <taxon>Mytilus</taxon>
    </lineage>
</organism>
<dbReference type="Proteomes" id="UP000596742">
    <property type="component" value="Unassembled WGS sequence"/>
</dbReference>
<evidence type="ECO:0000313" key="2">
    <source>
        <dbReference type="Proteomes" id="UP000596742"/>
    </source>
</evidence>
<comment type="caution">
    <text evidence="1">The sequence shown here is derived from an EMBL/GenBank/DDBJ whole genome shotgun (WGS) entry which is preliminary data.</text>
</comment>
<dbReference type="SUPFAM" id="SSF57756">
    <property type="entry name" value="Retrovirus zinc finger-like domains"/>
    <property type="match status" value="1"/>
</dbReference>
<dbReference type="OrthoDB" id="6161246at2759"/>
<evidence type="ECO:0000313" key="1">
    <source>
        <dbReference type="EMBL" id="VDI31049.1"/>
    </source>
</evidence>
<reference evidence="1" key="1">
    <citation type="submission" date="2018-11" db="EMBL/GenBank/DDBJ databases">
        <authorList>
            <person name="Alioto T."/>
            <person name="Alioto T."/>
        </authorList>
    </citation>
    <scope>NUCLEOTIDE SEQUENCE</scope>
</reference>
<protein>
    <recommendedName>
        <fullName evidence="3">CCHC-type domain-containing protein</fullName>
    </recommendedName>
</protein>